<dbReference type="InterPro" id="IPR039708">
    <property type="entry name" value="MT1774/Rv1733c-like"/>
</dbReference>
<reference evidence="4" key="1">
    <citation type="journal article" date="2019" name="Int. J. Syst. Evol. Microbiol.">
        <title>The Global Catalogue of Microorganisms (GCM) 10K type strain sequencing project: providing services to taxonomists for standard genome sequencing and annotation.</title>
        <authorList>
            <consortium name="The Broad Institute Genomics Platform"/>
            <consortium name="The Broad Institute Genome Sequencing Center for Infectious Disease"/>
            <person name="Wu L."/>
            <person name="Ma J."/>
        </authorList>
    </citation>
    <scope>NUCLEOTIDE SEQUENCE [LARGE SCALE GENOMIC DNA]</scope>
    <source>
        <strain evidence="4">JCM 17906</strain>
    </source>
</reference>
<keyword evidence="2" id="KW-1133">Transmembrane helix</keyword>
<dbReference type="PANTHER" id="PTHR42305">
    <property type="entry name" value="MEMBRANE PROTEIN RV1733C-RELATED"/>
    <property type="match status" value="1"/>
</dbReference>
<gene>
    <name evidence="3" type="ORF">GCM10023175_16880</name>
</gene>
<sequence length="201" mass="20989">MANHTHRDGSGEAAPRAARVRRRRTDRVEDAAAALLVLTTIVAALVIAVFSVSVYRGGADRAEREAADRTRVVAVATADAPVGTSSVRGGTSLPVTVPAAWTTSDGRAHAGDVRVTGRPKAGEEIPLWVDRNGAAVPAPETWGTAVGVALANAAVLLVALGFAVWWASRAVRAVMVRANAGAWEREWAAVEPRWSGRASKG</sequence>
<organism evidence="3 4">
    <name type="scientific">Pseudonocardia xishanensis</name>
    <dbReference type="NCBI Taxonomy" id="630995"/>
    <lineage>
        <taxon>Bacteria</taxon>
        <taxon>Bacillati</taxon>
        <taxon>Actinomycetota</taxon>
        <taxon>Actinomycetes</taxon>
        <taxon>Pseudonocardiales</taxon>
        <taxon>Pseudonocardiaceae</taxon>
        <taxon>Pseudonocardia</taxon>
    </lineage>
</organism>
<accession>A0ABP8RMR4</accession>
<evidence type="ECO:0000313" key="4">
    <source>
        <dbReference type="Proteomes" id="UP001501598"/>
    </source>
</evidence>
<name>A0ABP8RMR4_9PSEU</name>
<keyword evidence="2" id="KW-0812">Transmembrane</keyword>
<keyword evidence="4" id="KW-1185">Reference proteome</keyword>
<evidence type="ECO:0000256" key="1">
    <source>
        <dbReference type="SAM" id="MobiDB-lite"/>
    </source>
</evidence>
<feature type="transmembrane region" description="Helical" evidence="2">
    <location>
        <begin position="145"/>
        <end position="167"/>
    </location>
</feature>
<feature type="transmembrane region" description="Helical" evidence="2">
    <location>
        <begin position="31"/>
        <end position="55"/>
    </location>
</feature>
<dbReference type="EMBL" id="BAABGT010000025">
    <property type="protein sequence ID" value="GAA4542076.1"/>
    <property type="molecule type" value="Genomic_DNA"/>
</dbReference>
<comment type="caution">
    <text evidence="3">The sequence shown here is derived from an EMBL/GenBank/DDBJ whole genome shotgun (WGS) entry which is preliminary data.</text>
</comment>
<keyword evidence="2" id="KW-0472">Membrane</keyword>
<evidence type="ECO:0000256" key="2">
    <source>
        <dbReference type="SAM" id="Phobius"/>
    </source>
</evidence>
<evidence type="ECO:0000313" key="3">
    <source>
        <dbReference type="EMBL" id="GAA4542076.1"/>
    </source>
</evidence>
<protein>
    <submittedName>
        <fullName evidence="3">Membrane protein</fullName>
    </submittedName>
</protein>
<feature type="compositionally biased region" description="Basic and acidic residues" evidence="1">
    <location>
        <begin position="1"/>
        <end position="10"/>
    </location>
</feature>
<dbReference type="Proteomes" id="UP001501598">
    <property type="component" value="Unassembled WGS sequence"/>
</dbReference>
<dbReference type="RefSeq" id="WP_345414450.1">
    <property type="nucleotide sequence ID" value="NZ_BAABGT010000025.1"/>
</dbReference>
<feature type="region of interest" description="Disordered" evidence="1">
    <location>
        <begin position="1"/>
        <end position="23"/>
    </location>
</feature>
<proteinExistence type="predicted"/>
<dbReference type="PANTHER" id="PTHR42305:SF1">
    <property type="entry name" value="MEMBRANE PROTEIN RV1733C-RELATED"/>
    <property type="match status" value="1"/>
</dbReference>